<dbReference type="AlphaFoldDB" id="A0A072PUY4"/>
<dbReference type="GeneID" id="25276590"/>
<dbReference type="GO" id="GO:0032807">
    <property type="term" value="C:DNA ligase IV complex"/>
    <property type="evidence" value="ECO:0007669"/>
    <property type="project" value="TreeGrafter"/>
</dbReference>
<dbReference type="GO" id="GO:0003910">
    <property type="term" value="F:DNA ligase (ATP) activity"/>
    <property type="evidence" value="ECO:0007669"/>
    <property type="project" value="InterPro"/>
</dbReference>
<dbReference type="GO" id="GO:0005524">
    <property type="term" value="F:ATP binding"/>
    <property type="evidence" value="ECO:0007669"/>
    <property type="project" value="UniProtKB-KW"/>
</dbReference>
<dbReference type="Proteomes" id="UP000027920">
    <property type="component" value="Unassembled WGS sequence"/>
</dbReference>
<dbReference type="SUPFAM" id="SSF56091">
    <property type="entry name" value="DNA ligase/mRNA capping enzyme, catalytic domain"/>
    <property type="match status" value="1"/>
</dbReference>
<dbReference type="GO" id="GO:0006297">
    <property type="term" value="P:nucleotide-excision repair, DNA gap filling"/>
    <property type="evidence" value="ECO:0007669"/>
    <property type="project" value="TreeGrafter"/>
</dbReference>
<evidence type="ECO:0000256" key="3">
    <source>
        <dbReference type="ARBA" id="ARBA00022741"/>
    </source>
</evidence>
<evidence type="ECO:0000313" key="8">
    <source>
        <dbReference type="EMBL" id="KEF63666.1"/>
    </source>
</evidence>
<dbReference type="VEuPathDB" id="FungiDB:A1O9_01644"/>
<dbReference type="GO" id="GO:0006303">
    <property type="term" value="P:double-strand break repair via nonhomologous end joining"/>
    <property type="evidence" value="ECO:0007669"/>
    <property type="project" value="TreeGrafter"/>
</dbReference>
<dbReference type="HOGENOM" id="CLU_278373_0_0_1"/>
<dbReference type="Gene3D" id="1.10.3260.10">
    <property type="entry name" value="DNA ligase, ATP-dependent, N-terminal domain"/>
    <property type="match status" value="1"/>
</dbReference>
<dbReference type="InterPro" id="IPR012340">
    <property type="entry name" value="NA-bd_OB-fold"/>
</dbReference>
<name>A0A072PUY4_9EURO</name>
<proteinExistence type="inferred from homology"/>
<evidence type="ECO:0000259" key="7">
    <source>
        <dbReference type="PROSITE" id="PS50160"/>
    </source>
</evidence>
<dbReference type="EMBL" id="AMGV01000001">
    <property type="protein sequence ID" value="KEF63666.1"/>
    <property type="molecule type" value="Genomic_DNA"/>
</dbReference>
<evidence type="ECO:0000256" key="5">
    <source>
        <dbReference type="ARBA" id="ARBA00023242"/>
    </source>
</evidence>
<dbReference type="Gene3D" id="3.30.470.30">
    <property type="entry name" value="DNA ligase/mRNA capping enzyme"/>
    <property type="match status" value="1"/>
</dbReference>
<dbReference type="Pfam" id="PF01068">
    <property type="entry name" value="DNA_ligase_A_M"/>
    <property type="match status" value="1"/>
</dbReference>
<dbReference type="PROSITE" id="PS50160">
    <property type="entry name" value="DNA_LIGASE_A3"/>
    <property type="match status" value="1"/>
</dbReference>
<comment type="similarity">
    <text evidence="1">Belongs to the ATP-dependent DNA ligase family.</text>
</comment>
<dbReference type="InterPro" id="IPR029710">
    <property type="entry name" value="LIG4"/>
</dbReference>
<protein>
    <recommendedName>
        <fullName evidence="7">ATP-dependent DNA ligase family profile domain-containing protein</fullName>
    </recommendedName>
</protein>
<dbReference type="GO" id="GO:0006310">
    <property type="term" value="P:DNA recombination"/>
    <property type="evidence" value="ECO:0007669"/>
    <property type="project" value="InterPro"/>
</dbReference>
<feature type="domain" description="ATP-dependent DNA ligase family profile" evidence="7">
    <location>
        <begin position="384"/>
        <end position="529"/>
    </location>
</feature>
<feature type="compositionally biased region" description="Basic and acidic residues" evidence="6">
    <location>
        <begin position="752"/>
        <end position="773"/>
    </location>
</feature>
<dbReference type="PANTHER" id="PTHR45997:SF2">
    <property type="entry name" value="ATP DEPENDENT DNA LIGASE DOMAIN PROTEIN (AFU_ORTHOLOGUE AFUA_5G02430)"/>
    <property type="match status" value="1"/>
</dbReference>
<keyword evidence="2" id="KW-0436">Ligase</keyword>
<dbReference type="InterPro" id="IPR036599">
    <property type="entry name" value="DNA_ligase_N_sf"/>
</dbReference>
<dbReference type="InterPro" id="IPR012308">
    <property type="entry name" value="DNA_ligase_ATP-dep_N"/>
</dbReference>
<evidence type="ECO:0000256" key="2">
    <source>
        <dbReference type="ARBA" id="ARBA00022598"/>
    </source>
</evidence>
<comment type="caution">
    <text evidence="8">The sequence shown here is derived from an EMBL/GenBank/DDBJ whole genome shotgun (WGS) entry which is preliminary data.</text>
</comment>
<gene>
    <name evidence="8" type="ORF">A1O9_01644</name>
</gene>
<dbReference type="Pfam" id="PF04675">
    <property type="entry name" value="DNA_ligase_A_N"/>
    <property type="match status" value="1"/>
</dbReference>
<dbReference type="OrthoDB" id="2160351at2759"/>
<evidence type="ECO:0000256" key="1">
    <source>
        <dbReference type="ARBA" id="ARBA00007572"/>
    </source>
</evidence>
<keyword evidence="4" id="KW-0067">ATP-binding</keyword>
<evidence type="ECO:0000256" key="4">
    <source>
        <dbReference type="ARBA" id="ARBA00022840"/>
    </source>
</evidence>
<sequence length="1136" mass="127328">MAAKTEFQFRWLVELLDKLSLTNRGHPLSLDIARQHTLAWFKKHGDKIIRHGPSALAFLACVLPNRLPHRTYGLREKRLADIVANALRLPNPGRRRTKLESWTTGADFATLVEEVMHEAENPPARKQVTLEELDAALCELAANSGFLAPQMQRFRTNRPRYRILEPILRRLSSKEAKWLMRMLLKAYSSAAIPEQAVLRSFHFLLPDLLAIQNSFEAAINTLNHEDMQNIPHNPPMEDRDGFRQLAAKCMHPKLGVMIQRQPYDKGRSIKHCLNMAEGRTMSVERKYDGEYCQIHIDVLKPHDRRIQIFSKSGKDSTADRQGLHWAIKESLQLDDAQCKIKANCILEGELLVWSRLKEKIQPFHAIRKHVLHGGRNIGTAADSPRSKDDHLIIMYYDLLYLDNESFLNSPLRERRLCLEKVVNPMDGVGMIGTRNVVNFRLRDAQNILCTLFVRSIRETWEGLVLKGMQDPYFSWERRPRVIKLKRDYVTGLAQSVDLCIIGGFREQLVVDQLGVGDLSWTSFYLACFDNKDEVEEFQALPKFRVVDVLNTNCISKADIIHLNREGQYRRMDAAEASQCLDVSFERNGPRRSGQLFRKPFVVEVMGAGFEKPSDAAYFTLRFPRVRLHLDRTFVNTSSFDELQAMAKESFKPVRNSDTEDIVRRIQKANGKHAIVEEGWSQETCREAAASSAASTPVMPISRSNGLLIAHTTGSSSAQLGPISLSRPPPTIQTEGPIAPPGLNRRQPGSEVQSHHPEPTEARDQDRRSSEGRDLYMGSSLSSITHLPLNENPNPLNTRGNRRPLEQDPAGEIAQNPDSKRTKSQPCATVRCRVGASSLAMLNSTFLKKRFQCTVPNDSRWKEKGVQVLAHICRTPSPTAVASVSRILTSHWCTGTDNPVFGRQSGCKCSNCRLILIIVADESKLVDVARDLKETSAAVADIRKQALEKLSLNPRFGKLTHQGGENDQKLVVFLLKSARPAISEIEKEVKEISTAYGWYVTRLNKVFKDHFAGAIFFSFPKPFFSPAMAWSLFQGVKGAPDFAIQDADGAHDHLRRLVALGLPMQSKNLATHSVAALGSGSGVGPGPSHPGVEGTGSHFPAVTKASQLESQGSTQLEWKWSKVCKLMGSLGCDADQV</sequence>
<keyword evidence="3" id="KW-0547">Nucleotide-binding</keyword>
<reference evidence="8 9" key="1">
    <citation type="submission" date="2013-03" db="EMBL/GenBank/DDBJ databases">
        <title>The Genome Sequence of Exophiala aquamarina CBS 119918.</title>
        <authorList>
            <consortium name="The Broad Institute Genomics Platform"/>
            <person name="Cuomo C."/>
            <person name="de Hoog S."/>
            <person name="Gorbushina A."/>
            <person name="Walker B."/>
            <person name="Young S.K."/>
            <person name="Zeng Q."/>
            <person name="Gargeya S."/>
            <person name="Fitzgerald M."/>
            <person name="Haas B."/>
            <person name="Abouelleil A."/>
            <person name="Allen A.W."/>
            <person name="Alvarado L."/>
            <person name="Arachchi H.M."/>
            <person name="Berlin A.M."/>
            <person name="Chapman S.B."/>
            <person name="Gainer-Dewar J."/>
            <person name="Goldberg J."/>
            <person name="Griggs A."/>
            <person name="Gujja S."/>
            <person name="Hansen M."/>
            <person name="Howarth C."/>
            <person name="Imamovic A."/>
            <person name="Ireland A."/>
            <person name="Larimer J."/>
            <person name="McCowan C."/>
            <person name="Murphy C."/>
            <person name="Pearson M."/>
            <person name="Poon T.W."/>
            <person name="Priest M."/>
            <person name="Roberts A."/>
            <person name="Saif S."/>
            <person name="Shea T."/>
            <person name="Sisk P."/>
            <person name="Sykes S."/>
            <person name="Wortman J."/>
            <person name="Nusbaum C."/>
            <person name="Birren B."/>
        </authorList>
    </citation>
    <scope>NUCLEOTIDE SEQUENCE [LARGE SCALE GENOMIC DNA]</scope>
    <source>
        <strain evidence="8 9">CBS 119918</strain>
    </source>
</reference>
<dbReference type="RefSeq" id="XP_013266256.1">
    <property type="nucleotide sequence ID" value="XM_013410802.1"/>
</dbReference>
<keyword evidence="9" id="KW-1185">Reference proteome</keyword>
<accession>A0A072PUY4</accession>
<dbReference type="GO" id="GO:0003677">
    <property type="term" value="F:DNA binding"/>
    <property type="evidence" value="ECO:0007669"/>
    <property type="project" value="InterPro"/>
</dbReference>
<keyword evidence="5" id="KW-0539">Nucleus</keyword>
<organism evidence="8 9">
    <name type="scientific">Exophiala aquamarina CBS 119918</name>
    <dbReference type="NCBI Taxonomy" id="1182545"/>
    <lineage>
        <taxon>Eukaryota</taxon>
        <taxon>Fungi</taxon>
        <taxon>Dikarya</taxon>
        <taxon>Ascomycota</taxon>
        <taxon>Pezizomycotina</taxon>
        <taxon>Eurotiomycetes</taxon>
        <taxon>Chaetothyriomycetidae</taxon>
        <taxon>Chaetothyriales</taxon>
        <taxon>Herpotrichiellaceae</taxon>
        <taxon>Exophiala</taxon>
    </lineage>
</organism>
<feature type="compositionally biased region" description="Low complexity" evidence="6">
    <location>
        <begin position="786"/>
        <end position="796"/>
    </location>
</feature>
<evidence type="ECO:0000256" key="6">
    <source>
        <dbReference type="SAM" id="MobiDB-lite"/>
    </source>
</evidence>
<evidence type="ECO:0000313" key="9">
    <source>
        <dbReference type="Proteomes" id="UP000027920"/>
    </source>
</evidence>
<feature type="region of interest" description="Disordered" evidence="6">
    <location>
        <begin position="715"/>
        <end position="824"/>
    </location>
</feature>
<dbReference type="STRING" id="1182545.A0A072PUY4"/>
<dbReference type="InterPro" id="IPR012310">
    <property type="entry name" value="DNA_ligase_ATP-dep_cent"/>
</dbReference>
<dbReference type="PANTHER" id="PTHR45997">
    <property type="entry name" value="DNA LIGASE 4"/>
    <property type="match status" value="1"/>
</dbReference>
<dbReference type="Gene3D" id="2.40.50.140">
    <property type="entry name" value="Nucleic acid-binding proteins"/>
    <property type="match status" value="1"/>
</dbReference>